<reference evidence="3 4" key="1">
    <citation type="journal article" date="2015" name="Genome Biol. Evol.">
        <title>Phylogenomic analyses indicate that early fungi evolved digesting cell walls of algal ancestors of land plants.</title>
        <authorList>
            <person name="Chang Y."/>
            <person name="Wang S."/>
            <person name="Sekimoto S."/>
            <person name="Aerts A.L."/>
            <person name="Choi C."/>
            <person name="Clum A."/>
            <person name="LaButti K.M."/>
            <person name="Lindquist E.A."/>
            <person name="Yee Ngan C."/>
            <person name="Ohm R.A."/>
            <person name="Salamov A.A."/>
            <person name="Grigoriev I.V."/>
            <person name="Spatafora J.W."/>
            <person name="Berbee M.L."/>
        </authorList>
    </citation>
    <scope>NUCLEOTIDE SEQUENCE [LARGE SCALE GENOMIC DNA]</scope>
    <source>
        <strain evidence="3 4">NRRL 28638</strain>
    </source>
</reference>
<gene>
    <name evidence="3" type="ORF">CONCODRAFT_79353</name>
</gene>
<organism evidence="3 4">
    <name type="scientific">Conidiobolus coronatus (strain ATCC 28846 / CBS 209.66 / NRRL 28638)</name>
    <name type="common">Delacroixia coronata</name>
    <dbReference type="NCBI Taxonomy" id="796925"/>
    <lineage>
        <taxon>Eukaryota</taxon>
        <taxon>Fungi</taxon>
        <taxon>Fungi incertae sedis</taxon>
        <taxon>Zoopagomycota</taxon>
        <taxon>Entomophthoromycotina</taxon>
        <taxon>Entomophthoromycetes</taxon>
        <taxon>Entomophthorales</taxon>
        <taxon>Ancylistaceae</taxon>
        <taxon>Conidiobolus</taxon>
    </lineage>
</organism>
<name>A0A137P2V1_CONC2</name>
<evidence type="ECO:0000256" key="1">
    <source>
        <dbReference type="SAM" id="MobiDB-lite"/>
    </source>
</evidence>
<keyword evidence="4" id="KW-1185">Reference proteome</keyword>
<evidence type="ECO:0000313" key="3">
    <source>
        <dbReference type="EMBL" id="KXN69332.1"/>
    </source>
</evidence>
<feature type="chain" id="PRO_5007294369" description="Extracellular membrane protein CFEM domain-containing protein" evidence="2">
    <location>
        <begin position="19"/>
        <end position="178"/>
    </location>
</feature>
<feature type="compositionally biased region" description="Basic and acidic residues" evidence="1">
    <location>
        <begin position="119"/>
        <end position="138"/>
    </location>
</feature>
<protein>
    <recommendedName>
        <fullName evidence="5">Extracellular membrane protein CFEM domain-containing protein</fullName>
    </recommendedName>
</protein>
<dbReference type="Proteomes" id="UP000070444">
    <property type="component" value="Unassembled WGS sequence"/>
</dbReference>
<keyword evidence="2" id="KW-0732">Signal</keyword>
<evidence type="ECO:0000256" key="2">
    <source>
        <dbReference type="SAM" id="SignalP"/>
    </source>
</evidence>
<accession>A0A137P2V1</accession>
<feature type="region of interest" description="Disordered" evidence="1">
    <location>
        <begin position="95"/>
        <end position="161"/>
    </location>
</feature>
<dbReference type="EMBL" id="KQ964538">
    <property type="protein sequence ID" value="KXN69332.1"/>
    <property type="molecule type" value="Genomic_DNA"/>
</dbReference>
<feature type="signal peptide" evidence="2">
    <location>
        <begin position="1"/>
        <end position="18"/>
    </location>
</feature>
<feature type="compositionally biased region" description="Low complexity" evidence="1">
    <location>
        <begin position="142"/>
        <end position="156"/>
    </location>
</feature>
<evidence type="ECO:0008006" key="5">
    <source>
        <dbReference type="Google" id="ProtNLM"/>
    </source>
</evidence>
<dbReference type="AlphaFoldDB" id="A0A137P2V1"/>
<sequence>MKLSLLVAIPALFAPIAAQAKSKSKCAVQYQVDVCIKDANNAIKACGTDPACVCQKNKDKGQCYIVCPDDEDNQGQAKLQDAQIGIYCNVPGAIPTTTKPADKPAPTDDSNPNKPSGSGKDKDTGSSDKDTGSSKDKGTGSSGTSASSSAPKSGSSANSQFGSVSFVAISMGILASFL</sequence>
<proteinExistence type="predicted"/>
<evidence type="ECO:0000313" key="4">
    <source>
        <dbReference type="Proteomes" id="UP000070444"/>
    </source>
</evidence>